<comment type="caution">
    <text evidence="1">The sequence shown here is derived from an EMBL/GenBank/DDBJ whole genome shotgun (WGS) entry which is preliminary data.</text>
</comment>
<reference evidence="2" key="1">
    <citation type="journal article" date="2019" name="Int. J. Syst. Evol. Microbiol.">
        <title>The Global Catalogue of Microorganisms (GCM) 10K type strain sequencing project: providing services to taxonomists for standard genome sequencing and annotation.</title>
        <authorList>
            <consortium name="The Broad Institute Genomics Platform"/>
            <consortium name="The Broad Institute Genome Sequencing Center for Infectious Disease"/>
            <person name="Wu L."/>
            <person name="Ma J."/>
        </authorList>
    </citation>
    <scope>NUCLEOTIDE SEQUENCE [LARGE SCALE GENOMIC DNA]</scope>
    <source>
        <strain evidence="2">JCM 4586</strain>
    </source>
</reference>
<name>A0ABQ2Y522_9ACTN</name>
<sequence>MTPPGTGQQPQPSLTLPGASFDALASGGGSARESAFLARGERSRRLLLLGELLDLLEEQPGTLEPLPPAATAWEAISSAARHRPPVVEELLSAPQVGNWIAHALRRLHGTAGGPPLWVDTGHLHALSVVACLRAGVDGSTEVPVRNGEIALPTLGLARLPGCASASPYTTARAEVRNGTLHLTGGAQSLTVEPLRAGRSAGWLPLRTVDRHGRVPLDDLDPYRNLDDPVPPEPLDSTAFEAWRAVFDEAVEILAGHTTPGPGRPVLTDIRCLVPWGAALASAGGERIPVRSASTADAYGSMVLSRPPDGLALAETLVHELQHSKLGAIMHLFPLLDDDRAELYYSPWRPDPRHLTGLLHGAYAFTGVAGFWHDRLGGPHHATAAFQFALRRLHCRHAVSTLLHHARLTPVGRRLVHGLAATLDTWLRHPLDASVVRRARAAARSHLVEWRLRNLRWDPATGTTQITGSLRQGIWHDDRVRLYGLPPALLTDPQTADEHLCAGNPAAALPRYAEALRRNPEDAHARAGRLLATAALHPRLRPALRLPERAAHLMR</sequence>
<proteinExistence type="predicted"/>
<dbReference type="Proteomes" id="UP000659223">
    <property type="component" value="Unassembled WGS sequence"/>
</dbReference>
<gene>
    <name evidence="1" type="ORF">GCM10010324_06100</name>
</gene>
<dbReference type="EMBL" id="BMUT01000001">
    <property type="protein sequence ID" value="GGX64063.1"/>
    <property type="molecule type" value="Genomic_DNA"/>
</dbReference>
<dbReference type="NCBIfam" id="TIGR04267">
    <property type="entry name" value="mod_HExxH"/>
    <property type="match status" value="1"/>
</dbReference>
<dbReference type="RefSeq" id="WP_190019964.1">
    <property type="nucleotide sequence ID" value="NZ_BMUT01000001.1"/>
</dbReference>
<evidence type="ECO:0000313" key="2">
    <source>
        <dbReference type="Proteomes" id="UP000659223"/>
    </source>
</evidence>
<dbReference type="InterPro" id="IPR026337">
    <property type="entry name" value="AKG_HExxH"/>
</dbReference>
<keyword evidence="2" id="KW-1185">Reference proteome</keyword>
<protein>
    <submittedName>
        <fullName evidence="1">HEXXH motif domain-containing protein</fullName>
    </submittedName>
</protein>
<accession>A0ABQ2Y522</accession>
<evidence type="ECO:0000313" key="1">
    <source>
        <dbReference type="EMBL" id="GGX64063.1"/>
    </source>
</evidence>
<organism evidence="1 2">
    <name type="scientific">Streptomyces hiroshimensis</name>
    <dbReference type="NCBI Taxonomy" id="66424"/>
    <lineage>
        <taxon>Bacteria</taxon>
        <taxon>Bacillati</taxon>
        <taxon>Actinomycetota</taxon>
        <taxon>Actinomycetes</taxon>
        <taxon>Kitasatosporales</taxon>
        <taxon>Streptomycetaceae</taxon>
        <taxon>Streptomyces</taxon>
    </lineage>
</organism>